<evidence type="ECO:0008006" key="4">
    <source>
        <dbReference type="Google" id="ProtNLM"/>
    </source>
</evidence>
<dbReference type="Proteomes" id="UP001500192">
    <property type="component" value="Unassembled WGS sequence"/>
</dbReference>
<dbReference type="EMBL" id="BAABIB010000005">
    <property type="protein sequence ID" value="GAA5151228.1"/>
    <property type="molecule type" value="Genomic_DNA"/>
</dbReference>
<keyword evidence="1" id="KW-0472">Membrane</keyword>
<evidence type="ECO:0000313" key="3">
    <source>
        <dbReference type="Proteomes" id="UP001500192"/>
    </source>
</evidence>
<gene>
    <name evidence="2" type="ORF">GCM10023214_01670</name>
</gene>
<feature type="transmembrane region" description="Helical" evidence="1">
    <location>
        <begin position="20"/>
        <end position="41"/>
    </location>
</feature>
<accession>A0ABP9PS61</accession>
<evidence type="ECO:0000256" key="1">
    <source>
        <dbReference type="SAM" id="Phobius"/>
    </source>
</evidence>
<proteinExistence type="predicted"/>
<evidence type="ECO:0000313" key="2">
    <source>
        <dbReference type="EMBL" id="GAA5151228.1"/>
    </source>
</evidence>
<keyword evidence="1" id="KW-1133">Transmembrane helix</keyword>
<name>A0ABP9PS61_9PSEU</name>
<keyword evidence="1" id="KW-0812">Transmembrane</keyword>
<reference evidence="3" key="1">
    <citation type="journal article" date="2019" name="Int. J. Syst. Evol. Microbiol.">
        <title>The Global Catalogue of Microorganisms (GCM) 10K type strain sequencing project: providing services to taxonomists for standard genome sequencing and annotation.</title>
        <authorList>
            <consortium name="The Broad Institute Genomics Platform"/>
            <consortium name="The Broad Institute Genome Sequencing Center for Infectious Disease"/>
            <person name="Wu L."/>
            <person name="Ma J."/>
        </authorList>
    </citation>
    <scope>NUCLEOTIDE SEQUENCE [LARGE SCALE GENOMIC DNA]</scope>
    <source>
        <strain evidence="3">JCM 18054</strain>
    </source>
</reference>
<organism evidence="2 3">
    <name type="scientific">Amycolatopsis dongchuanensis</name>
    <dbReference type="NCBI Taxonomy" id="1070866"/>
    <lineage>
        <taxon>Bacteria</taxon>
        <taxon>Bacillati</taxon>
        <taxon>Actinomycetota</taxon>
        <taxon>Actinomycetes</taxon>
        <taxon>Pseudonocardiales</taxon>
        <taxon>Pseudonocardiaceae</taxon>
        <taxon>Amycolatopsis</taxon>
    </lineage>
</organism>
<sequence>MRIAVFTEDLIDWLRWRAFSLVWIRLIWDLMLATLALLDLFGGSRCRVSVAPADRVSSLAECHTATVVKVTSRPANTHVVPRATQRPIPHRGRPGRLIYSGGL</sequence>
<comment type="caution">
    <text evidence="2">The sequence shown here is derived from an EMBL/GenBank/DDBJ whole genome shotgun (WGS) entry which is preliminary data.</text>
</comment>
<keyword evidence="3" id="KW-1185">Reference proteome</keyword>
<protein>
    <recommendedName>
        <fullName evidence="4">RDD family protein</fullName>
    </recommendedName>
</protein>